<dbReference type="PROSITE" id="PS00461">
    <property type="entry name" value="6PGD"/>
    <property type="match status" value="1"/>
</dbReference>
<evidence type="ECO:0000256" key="10">
    <source>
        <dbReference type="ARBA" id="ARBA00022777"/>
    </source>
</evidence>
<comment type="function">
    <text evidence="1">Catalyzes the oxidative decarboxylation of 6-phosphogluconate to ribulose 5-phosphate and CO(2), with concomitant reduction of NADP to NADPH.</text>
</comment>
<dbReference type="Gene3D" id="1.20.5.320">
    <property type="entry name" value="6-Phosphogluconate Dehydrogenase, domain 3"/>
    <property type="match status" value="1"/>
</dbReference>
<dbReference type="InterPro" id="IPR006183">
    <property type="entry name" value="Pgluconate_DH"/>
</dbReference>
<dbReference type="InterPro" id="IPR006001">
    <property type="entry name" value="Therm_gnt_kin"/>
</dbReference>
<evidence type="ECO:0000259" key="18">
    <source>
        <dbReference type="SMART" id="SM01350"/>
    </source>
</evidence>
<dbReference type="EMBL" id="JAYKLX010000006">
    <property type="protein sequence ID" value="MEB3346587.1"/>
    <property type="molecule type" value="Genomic_DNA"/>
</dbReference>
<evidence type="ECO:0000256" key="11">
    <source>
        <dbReference type="ARBA" id="ARBA00022840"/>
    </source>
</evidence>
<dbReference type="Proteomes" id="UP001327027">
    <property type="component" value="Unassembled WGS sequence"/>
</dbReference>
<comment type="subunit">
    <text evidence="6">Homodimer.</text>
</comment>
<dbReference type="NCBIfam" id="NF006765">
    <property type="entry name" value="PRK09287.1"/>
    <property type="match status" value="1"/>
</dbReference>
<evidence type="ECO:0000256" key="15">
    <source>
        <dbReference type="ARBA" id="ARBA00048090"/>
    </source>
</evidence>
<comment type="similarity">
    <text evidence="5">Belongs to the gluconokinase GntK/GntV family.</text>
</comment>
<dbReference type="InterPro" id="IPR036291">
    <property type="entry name" value="NAD(P)-bd_dom_sf"/>
</dbReference>
<dbReference type="NCBIfam" id="TIGR01313">
    <property type="entry name" value="therm_gnt_kin"/>
    <property type="match status" value="1"/>
</dbReference>
<dbReference type="RefSeq" id="WP_324180615.1">
    <property type="nucleotide sequence ID" value="NZ_BAABAW010000006.1"/>
</dbReference>
<sequence>MGKRIIYIVYGVSGCGKTTVGKELSKKLAIPFYDADDFHSQQNKQKMATGMPLDDNDRKPWLLRLAQEIGKWHISTGAVLACSALKNSYRDLLESIDSKYIQWIYLQGSYDLIAQRLQKRQDHFFDATLLTSQFETLEKPFRGIIVNIEDIVENIIDNIMMILDGTKQEIGLIGLGIMGKSLAKNLISKNFRVSVYNRQVKGKEVDVAQNFVNDHPNDNVLGFDDIPLFVYSLAKPRVIILMVNAGKAVDAVIDELLPYLNPEDCLIDGGNSHFKDTDRRISKLDKLGINFLGTGISGGEQGALKGPSMMPGGSKSGYELAGTYLESIAAKDKFGNSCCSFLGLGSSGHFVKMVHNGIEYAEMQLIAEIYHLLRFYVGKSPKEIATIFDSWCKQGKKSYLLEITAKILRTKEGNEYLIDKILDKAGQKGTGSWTITAALEEGVAISNIFDAVAARSLSSQKMQRIEAAKAYSLQDSNVPPLNINLDYLEKSFEIANISNHHIGFDLIQKTSKSNNWQLNLSEIARIWTNGCIIRSELMEELSLLFGKENDTEILMFPEIIDKVKPGISALANIVALGLLAQCSLPVLSSTINYVLTYTSKNTSANMIQAQRDFFGAHTYQRIDRPWDQYFHTNWKE</sequence>
<dbReference type="SMART" id="SM01350">
    <property type="entry name" value="6PGD"/>
    <property type="match status" value="1"/>
</dbReference>
<comment type="caution">
    <text evidence="19">The sequence shown here is derived from an EMBL/GenBank/DDBJ whole genome shotgun (WGS) entry which is preliminary data.</text>
</comment>
<gene>
    <name evidence="19" type="primary">gndA</name>
    <name evidence="19" type="ORF">U6A24_14000</name>
</gene>
<dbReference type="Gene3D" id="3.40.50.300">
    <property type="entry name" value="P-loop containing nucleotide triphosphate hydrolases"/>
    <property type="match status" value="1"/>
</dbReference>
<evidence type="ECO:0000313" key="20">
    <source>
        <dbReference type="Proteomes" id="UP001327027"/>
    </source>
</evidence>
<evidence type="ECO:0000256" key="17">
    <source>
        <dbReference type="RuleBase" id="RU000485"/>
    </source>
</evidence>
<keyword evidence="11" id="KW-0067">ATP-binding</keyword>
<keyword evidence="12 17" id="KW-0560">Oxidoreductase</keyword>
<protein>
    <recommendedName>
        <fullName evidence="7 17">6-phosphogluconate dehydrogenase, decarboxylating</fullName>
        <ecNumber evidence="17">1.1.1.44</ecNumber>
    </recommendedName>
</protein>
<comment type="pathway">
    <text evidence="2">Carbohydrate acid metabolism.</text>
</comment>
<keyword evidence="8" id="KW-0808">Transferase</keyword>
<dbReference type="GO" id="GO:0004616">
    <property type="term" value="F:phosphogluconate dehydrogenase (decarboxylating) activity"/>
    <property type="evidence" value="ECO:0007669"/>
    <property type="project" value="UniProtKB-EC"/>
</dbReference>
<keyword evidence="10" id="KW-0418">Kinase</keyword>
<feature type="domain" description="6-phosphogluconate dehydrogenase C-terminal" evidence="18">
    <location>
        <begin position="348"/>
        <end position="635"/>
    </location>
</feature>
<dbReference type="InterPro" id="IPR013328">
    <property type="entry name" value="6PGD_dom2"/>
</dbReference>
<reference evidence="19 20" key="1">
    <citation type="journal article" date="2013" name="Int. J. Syst. Evol. Microbiol.">
        <title>Aquimarina gracilis sp. nov., isolated from the gut microflora of a mussel, Mytilus coruscus, and emended description of Aquimarina spongiae.</title>
        <authorList>
            <person name="Park S.C."/>
            <person name="Choe H.N."/>
            <person name="Baik K.S."/>
            <person name="Seong C.N."/>
        </authorList>
    </citation>
    <scope>NUCLEOTIDE SEQUENCE [LARGE SCALE GENOMIC DNA]</scope>
    <source>
        <strain evidence="19 20">PSC32</strain>
    </source>
</reference>
<dbReference type="InterPro" id="IPR031322">
    <property type="entry name" value="Shikimate/glucono_kinase"/>
</dbReference>
<dbReference type="InterPro" id="IPR006115">
    <property type="entry name" value="6PGDH_NADP-bd"/>
</dbReference>
<proteinExistence type="inferred from homology"/>
<evidence type="ECO:0000256" key="2">
    <source>
        <dbReference type="ARBA" id="ARBA00004761"/>
    </source>
</evidence>
<evidence type="ECO:0000256" key="8">
    <source>
        <dbReference type="ARBA" id="ARBA00022679"/>
    </source>
</evidence>
<keyword evidence="20" id="KW-1185">Reference proteome</keyword>
<dbReference type="Gene3D" id="3.40.50.720">
    <property type="entry name" value="NAD(P)-binding Rossmann-like Domain"/>
    <property type="match status" value="1"/>
</dbReference>
<evidence type="ECO:0000256" key="12">
    <source>
        <dbReference type="ARBA" id="ARBA00023002"/>
    </source>
</evidence>
<name>A0ABU5ZXJ2_9FLAO</name>
<dbReference type="Pfam" id="PF01202">
    <property type="entry name" value="SKI"/>
    <property type="match status" value="1"/>
</dbReference>
<evidence type="ECO:0000256" key="4">
    <source>
        <dbReference type="ARBA" id="ARBA00008419"/>
    </source>
</evidence>
<comment type="similarity">
    <text evidence="4 17">Belongs to the 6-phosphogluconate dehydrogenase family.</text>
</comment>
<evidence type="ECO:0000256" key="7">
    <source>
        <dbReference type="ARBA" id="ARBA00018193"/>
    </source>
</evidence>
<evidence type="ECO:0000256" key="1">
    <source>
        <dbReference type="ARBA" id="ARBA00002526"/>
    </source>
</evidence>
<dbReference type="InterPro" id="IPR008927">
    <property type="entry name" value="6-PGluconate_DH-like_C_sf"/>
</dbReference>
<evidence type="ECO:0000256" key="3">
    <source>
        <dbReference type="ARBA" id="ARBA00004874"/>
    </source>
</evidence>
<evidence type="ECO:0000256" key="14">
    <source>
        <dbReference type="ARBA" id="ARBA00023126"/>
    </source>
</evidence>
<dbReference type="InterPro" id="IPR006114">
    <property type="entry name" value="6PGDH_C"/>
</dbReference>
<evidence type="ECO:0000256" key="6">
    <source>
        <dbReference type="ARBA" id="ARBA00011738"/>
    </source>
</evidence>
<keyword evidence="14 17" id="KW-0570">Pentose shunt</keyword>
<evidence type="ECO:0000256" key="5">
    <source>
        <dbReference type="ARBA" id="ARBA00008420"/>
    </source>
</evidence>
<dbReference type="EC" id="1.1.1.44" evidence="17"/>
<keyword evidence="9" id="KW-0547">Nucleotide-binding</keyword>
<dbReference type="Pfam" id="PF00393">
    <property type="entry name" value="6PGD"/>
    <property type="match status" value="1"/>
</dbReference>
<evidence type="ECO:0000256" key="16">
    <source>
        <dbReference type="ARBA" id="ARBA00048640"/>
    </source>
</evidence>
<evidence type="ECO:0000256" key="13">
    <source>
        <dbReference type="ARBA" id="ARBA00023064"/>
    </source>
</evidence>
<dbReference type="PROSITE" id="PS51257">
    <property type="entry name" value="PROKAR_LIPOPROTEIN"/>
    <property type="match status" value="1"/>
</dbReference>
<dbReference type="SUPFAM" id="SSF51735">
    <property type="entry name" value="NAD(P)-binding Rossmann-fold domains"/>
    <property type="match status" value="1"/>
</dbReference>
<comment type="pathway">
    <text evidence="3 17">Carbohydrate degradation; pentose phosphate pathway; D-ribulose 5-phosphate from D-glucose 6-phosphate (oxidative stage): step 3/3.</text>
</comment>
<dbReference type="InterPro" id="IPR027417">
    <property type="entry name" value="P-loop_NTPase"/>
</dbReference>
<dbReference type="InterPro" id="IPR006113">
    <property type="entry name" value="6PGDH_Gnd/GntZ"/>
</dbReference>
<evidence type="ECO:0000313" key="19">
    <source>
        <dbReference type="EMBL" id="MEB3346587.1"/>
    </source>
</evidence>
<dbReference type="Pfam" id="PF03446">
    <property type="entry name" value="NAD_binding_2"/>
    <property type="match status" value="1"/>
</dbReference>
<keyword evidence="13 17" id="KW-0311">Gluconate utilization</keyword>
<dbReference type="Gene3D" id="1.10.1040.10">
    <property type="entry name" value="N-(1-d-carboxylethyl)-l-norvaline Dehydrogenase, domain 2"/>
    <property type="match status" value="1"/>
</dbReference>
<dbReference type="InterPro" id="IPR006184">
    <property type="entry name" value="6PGdom_BS"/>
</dbReference>
<dbReference type="NCBIfam" id="TIGR00873">
    <property type="entry name" value="gnd"/>
    <property type="match status" value="1"/>
</dbReference>
<dbReference type="PRINTS" id="PR00076">
    <property type="entry name" value="6PGDHDRGNASE"/>
</dbReference>
<keyword evidence="17" id="KW-0521">NADP</keyword>
<dbReference type="SUPFAM" id="SSF48179">
    <property type="entry name" value="6-phosphogluconate dehydrogenase C-terminal domain-like"/>
    <property type="match status" value="1"/>
</dbReference>
<accession>A0ABU5ZXJ2</accession>
<dbReference type="PANTHER" id="PTHR11811">
    <property type="entry name" value="6-PHOSPHOGLUCONATE DEHYDROGENASE"/>
    <property type="match status" value="1"/>
</dbReference>
<organism evidence="19 20">
    <name type="scientific">Aquimarina gracilis</name>
    <dbReference type="NCBI Taxonomy" id="874422"/>
    <lineage>
        <taxon>Bacteria</taxon>
        <taxon>Pseudomonadati</taxon>
        <taxon>Bacteroidota</taxon>
        <taxon>Flavobacteriia</taxon>
        <taxon>Flavobacteriales</taxon>
        <taxon>Flavobacteriaceae</taxon>
        <taxon>Aquimarina</taxon>
    </lineage>
</organism>
<dbReference type="SUPFAM" id="SSF52540">
    <property type="entry name" value="P-loop containing nucleoside triphosphate hydrolases"/>
    <property type="match status" value="1"/>
</dbReference>
<dbReference type="CDD" id="cd02021">
    <property type="entry name" value="GntK"/>
    <property type="match status" value="1"/>
</dbReference>
<evidence type="ECO:0000256" key="9">
    <source>
        <dbReference type="ARBA" id="ARBA00022741"/>
    </source>
</evidence>
<comment type="catalytic activity">
    <reaction evidence="16 17">
        <text>6-phospho-D-gluconate + NADP(+) = D-ribulose 5-phosphate + CO2 + NADPH</text>
        <dbReference type="Rhea" id="RHEA:10116"/>
        <dbReference type="ChEBI" id="CHEBI:16526"/>
        <dbReference type="ChEBI" id="CHEBI:57783"/>
        <dbReference type="ChEBI" id="CHEBI:58121"/>
        <dbReference type="ChEBI" id="CHEBI:58349"/>
        <dbReference type="ChEBI" id="CHEBI:58759"/>
        <dbReference type="EC" id="1.1.1.44"/>
    </reaction>
</comment>
<comment type="catalytic activity">
    <reaction evidence="15">
        <text>D-gluconate + ATP = 6-phospho-D-gluconate + ADP + H(+)</text>
        <dbReference type="Rhea" id="RHEA:19433"/>
        <dbReference type="ChEBI" id="CHEBI:15378"/>
        <dbReference type="ChEBI" id="CHEBI:18391"/>
        <dbReference type="ChEBI" id="CHEBI:30616"/>
        <dbReference type="ChEBI" id="CHEBI:58759"/>
        <dbReference type="ChEBI" id="CHEBI:456216"/>
        <dbReference type="EC" id="2.7.1.12"/>
    </reaction>
</comment>